<feature type="binding site" evidence="16">
    <location>
        <position position="194"/>
    </location>
    <ligand>
        <name>Ca(2+)</name>
        <dbReference type="ChEBI" id="CHEBI:29108"/>
    </ligand>
</feature>
<evidence type="ECO:0000256" key="17">
    <source>
        <dbReference type="RuleBase" id="RU004262"/>
    </source>
</evidence>
<dbReference type="GO" id="GO:0005886">
    <property type="term" value="C:plasma membrane"/>
    <property type="evidence" value="ECO:0007669"/>
    <property type="project" value="UniProtKB-SubCell"/>
</dbReference>
<keyword evidence="16" id="KW-0479">Metal-binding</keyword>
<evidence type="ECO:0000256" key="15">
    <source>
        <dbReference type="PIRSR" id="PIRSR000865-1"/>
    </source>
</evidence>
<dbReference type="PANTHER" id="PTHR11610">
    <property type="entry name" value="LIPASE"/>
    <property type="match status" value="1"/>
</dbReference>
<feature type="active site" description="Nucleophile" evidence="15">
    <location>
        <position position="151"/>
    </location>
</feature>
<keyword evidence="7" id="KW-0378">Hydrolase</keyword>
<evidence type="ECO:0000256" key="5">
    <source>
        <dbReference type="ARBA" id="ARBA00022525"/>
    </source>
</evidence>
<feature type="active site" description="Charge relay system" evidence="15">
    <location>
        <position position="175"/>
    </location>
</feature>
<keyword evidence="12" id="KW-0325">Glycoprotein</keyword>
<dbReference type="FunFam" id="3.40.50.1820:FF:000063">
    <property type="entry name" value="Lipase member H"/>
    <property type="match status" value="1"/>
</dbReference>
<evidence type="ECO:0000256" key="3">
    <source>
        <dbReference type="ARBA" id="ARBA00010701"/>
    </source>
</evidence>
<comment type="subcellular location">
    <subcellularLocation>
        <location evidence="1">Cell membrane</location>
        <topology evidence="1">Peripheral membrane protein</topology>
    </subcellularLocation>
    <subcellularLocation>
        <location evidence="2">Secreted</location>
    </subcellularLocation>
</comment>
<dbReference type="InterPro" id="IPR000734">
    <property type="entry name" value="TAG_lipase"/>
</dbReference>
<keyword evidence="8" id="KW-0442">Lipid degradation</keyword>
<evidence type="ECO:0000256" key="12">
    <source>
        <dbReference type="ARBA" id="ARBA00023180"/>
    </source>
</evidence>
<dbReference type="GO" id="GO:0016042">
    <property type="term" value="P:lipid catabolic process"/>
    <property type="evidence" value="ECO:0007669"/>
    <property type="project" value="UniProtKB-KW"/>
</dbReference>
<evidence type="ECO:0000256" key="10">
    <source>
        <dbReference type="ARBA" id="ARBA00023136"/>
    </source>
</evidence>
<dbReference type="AlphaFoldDB" id="A0A3B4G842"/>
<evidence type="ECO:0000313" key="19">
    <source>
        <dbReference type="Ensembl" id="ENSPNYP00000019060.1"/>
    </source>
</evidence>
<evidence type="ECO:0000256" key="8">
    <source>
        <dbReference type="ARBA" id="ARBA00022963"/>
    </source>
</evidence>
<evidence type="ECO:0000256" key="9">
    <source>
        <dbReference type="ARBA" id="ARBA00023098"/>
    </source>
</evidence>
<evidence type="ECO:0000256" key="14">
    <source>
        <dbReference type="ARBA" id="ARBA00049600"/>
    </source>
</evidence>
<evidence type="ECO:0000256" key="13">
    <source>
        <dbReference type="ARBA" id="ARBA00048637"/>
    </source>
</evidence>
<evidence type="ECO:0000256" key="6">
    <source>
        <dbReference type="ARBA" id="ARBA00022729"/>
    </source>
</evidence>
<dbReference type="GO" id="GO:0046872">
    <property type="term" value="F:metal ion binding"/>
    <property type="evidence" value="ECO:0007669"/>
    <property type="project" value="UniProtKB-KW"/>
</dbReference>
<dbReference type="CDD" id="cd00707">
    <property type="entry name" value="Pancreat_lipase_like"/>
    <property type="match status" value="1"/>
</dbReference>
<dbReference type="Ensembl" id="ENSPNYT00000019539.1">
    <property type="protein sequence ID" value="ENSPNYP00000019060.1"/>
    <property type="gene ID" value="ENSPNYG00000014394.1"/>
</dbReference>
<keyword evidence="6" id="KW-0732">Signal</keyword>
<feature type="binding site" evidence="16">
    <location>
        <position position="191"/>
    </location>
    <ligand>
        <name>Ca(2+)</name>
        <dbReference type="ChEBI" id="CHEBI:29108"/>
    </ligand>
</feature>
<keyword evidence="9" id="KW-0443">Lipid metabolism</keyword>
<evidence type="ECO:0000256" key="16">
    <source>
        <dbReference type="PIRSR" id="PIRSR000865-2"/>
    </source>
</evidence>
<evidence type="ECO:0000256" key="4">
    <source>
        <dbReference type="ARBA" id="ARBA00022475"/>
    </source>
</evidence>
<evidence type="ECO:0000256" key="7">
    <source>
        <dbReference type="ARBA" id="ARBA00022801"/>
    </source>
</evidence>
<dbReference type="GO" id="GO:0008201">
    <property type="term" value="F:heparin binding"/>
    <property type="evidence" value="ECO:0007669"/>
    <property type="project" value="UniProtKB-ARBA"/>
</dbReference>
<proteinExistence type="inferred from homology"/>
<dbReference type="PANTHER" id="PTHR11610:SF12">
    <property type="entry name" value="LIPASE MEMBER H"/>
    <property type="match status" value="1"/>
</dbReference>
<comment type="function">
    <text evidence="14">Hydrolyzes specifically phosphatidic acid (PA) to produce 2-acyl lysophosphatidic acid (LPA; a potent bioactive lipid mediator) and fatty acid. Does not hydrolyze other phospholipids, like phosphatidylserine (PS), phosphatidylcholine (PC) and phosphatidylethanolamine (PE) or triacylglycerol (TG).</text>
</comment>
<dbReference type="InterPro" id="IPR033906">
    <property type="entry name" value="Lipase_N"/>
</dbReference>
<comment type="similarity">
    <text evidence="3 17">Belongs to the AB hydrolase superfamily. Lipase family.</text>
</comment>
<feature type="domain" description="Lipase" evidence="18">
    <location>
        <begin position="31"/>
        <end position="320"/>
    </location>
</feature>
<dbReference type="InterPro" id="IPR013818">
    <property type="entry name" value="Lipase"/>
</dbReference>
<keyword evidence="4" id="KW-1003">Cell membrane</keyword>
<keyword evidence="11" id="KW-1015">Disulfide bond</keyword>
<evidence type="ECO:0000256" key="1">
    <source>
        <dbReference type="ARBA" id="ARBA00004202"/>
    </source>
</evidence>
<keyword evidence="5" id="KW-0964">Secreted</keyword>
<dbReference type="GO" id="GO:0006654">
    <property type="term" value="P:phosphatidic acid biosynthetic process"/>
    <property type="evidence" value="ECO:0007669"/>
    <property type="project" value="UniProtKB-ARBA"/>
</dbReference>
<evidence type="ECO:0000256" key="11">
    <source>
        <dbReference type="ARBA" id="ARBA00023157"/>
    </source>
</evidence>
<dbReference type="Gene3D" id="3.40.50.1820">
    <property type="entry name" value="alpha/beta hydrolase"/>
    <property type="match status" value="1"/>
</dbReference>
<dbReference type="InterPro" id="IPR016272">
    <property type="entry name" value="Lipase_LIPH"/>
</dbReference>
<evidence type="ECO:0000256" key="2">
    <source>
        <dbReference type="ARBA" id="ARBA00004613"/>
    </source>
</evidence>
<sequence length="447" mass="50290">MHLSCFVFYLSPAEKCDEFTDLNLGHSIIGTSLKVRLLLYTRLSGTCGTLMSHTDLSAYPQFNALKPTTFIIHGYRPTGSPPKWLDKLTERLLVRKDINVIVVDWNYGAATLKYWEAVKNTRKVASNITALINMLQEHGADLSSIHMIGVSLGAHISGFTGANLKGEIGRITALDPAGPGFKGKNPEDRLDSSDAQFVDALHTDMDLLGFREPLGHIDFYANGGADQPGCPKTIFSGQYLKCDHRRSVFLFIDSINATCTSRTYPCSSYKDFLDGKCLTCSQFGNAGCPILGYDVIKWKDILLEQNQTKAYFKTNEKSPYCMTNYRIDVVIWNKDVQWGYLTVKLHGNGKQAQATIDHKSLNFKKFTDTELLATFDKDIQWVEKVSVKFSTGNVLQPKRKLRILRIRLKNLEPKGNKAQGPLCRYDVLLEENKEVTFRPIPCEESNF</sequence>
<dbReference type="PRINTS" id="PR00821">
    <property type="entry name" value="TAGLIPASE"/>
</dbReference>
<dbReference type="GO" id="GO:0004620">
    <property type="term" value="F:phospholipase activity"/>
    <property type="evidence" value="ECO:0007669"/>
    <property type="project" value="TreeGrafter"/>
</dbReference>
<reference evidence="19" key="1">
    <citation type="submission" date="2023-09" db="UniProtKB">
        <authorList>
            <consortium name="Ensembl"/>
        </authorList>
    </citation>
    <scope>IDENTIFICATION</scope>
</reference>
<protein>
    <submittedName>
        <fullName evidence="19">Lipase H</fullName>
    </submittedName>
</protein>
<dbReference type="InterPro" id="IPR029058">
    <property type="entry name" value="AB_hydrolase_fold"/>
</dbReference>
<keyword evidence="10" id="KW-0472">Membrane</keyword>
<keyword evidence="16" id="KW-0106">Calcium</keyword>
<dbReference type="PIRSF" id="PIRSF000865">
    <property type="entry name" value="Lipoprotein_lipase_LIPH"/>
    <property type="match status" value="1"/>
</dbReference>
<feature type="active site" description="Charge relay system" evidence="15">
    <location>
        <position position="244"/>
    </location>
</feature>
<feature type="binding site" evidence="16">
    <location>
        <position position="189"/>
    </location>
    <ligand>
        <name>Ca(2+)</name>
        <dbReference type="ChEBI" id="CHEBI:29108"/>
    </ligand>
</feature>
<evidence type="ECO:0000259" key="18">
    <source>
        <dbReference type="Pfam" id="PF00151"/>
    </source>
</evidence>
<dbReference type="GO" id="GO:0005615">
    <property type="term" value="C:extracellular space"/>
    <property type="evidence" value="ECO:0007669"/>
    <property type="project" value="TreeGrafter"/>
</dbReference>
<accession>A0A3B4G842</accession>
<dbReference type="SUPFAM" id="SSF53474">
    <property type="entry name" value="alpha/beta-Hydrolases"/>
    <property type="match status" value="1"/>
</dbReference>
<organism evidence="19">
    <name type="scientific">Pundamilia nyererei</name>
    <dbReference type="NCBI Taxonomy" id="303518"/>
    <lineage>
        <taxon>Eukaryota</taxon>
        <taxon>Metazoa</taxon>
        <taxon>Chordata</taxon>
        <taxon>Craniata</taxon>
        <taxon>Vertebrata</taxon>
        <taxon>Euteleostomi</taxon>
        <taxon>Actinopterygii</taxon>
        <taxon>Neopterygii</taxon>
        <taxon>Teleostei</taxon>
        <taxon>Neoteleostei</taxon>
        <taxon>Acanthomorphata</taxon>
        <taxon>Ovalentaria</taxon>
        <taxon>Cichlomorphae</taxon>
        <taxon>Cichliformes</taxon>
        <taxon>Cichlidae</taxon>
        <taxon>African cichlids</taxon>
        <taxon>Pseudocrenilabrinae</taxon>
        <taxon>Haplochromini</taxon>
        <taxon>Pundamilia</taxon>
    </lineage>
</organism>
<dbReference type="GO" id="GO:0052689">
    <property type="term" value="F:carboxylic ester hydrolase activity"/>
    <property type="evidence" value="ECO:0007669"/>
    <property type="project" value="InterPro"/>
</dbReference>
<name>A0A3B4G842_9CICH</name>
<dbReference type="Pfam" id="PF00151">
    <property type="entry name" value="Lipase"/>
    <property type="match status" value="1"/>
</dbReference>
<comment type="catalytic activity">
    <reaction evidence="13">
        <text>1-hexadecanoyl-2-(9Z-octadecenoyl)-sn-glycero-3-phosphate + H2O = 2-(9Z-octadecenoyl)-sn-glycero-3-phosphate + hexadecanoate + H(+)</text>
        <dbReference type="Rhea" id="RHEA:40943"/>
        <dbReference type="ChEBI" id="CHEBI:7896"/>
        <dbReference type="ChEBI" id="CHEBI:15377"/>
        <dbReference type="ChEBI" id="CHEBI:15378"/>
        <dbReference type="ChEBI" id="CHEBI:64839"/>
        <dbReference type="ChEBI" id="CHEBI:77593"/>
    </reaction>
    <physiologicalReaction direction="left-to-right" evidence="13">
        <dbReference type="Rhea" id="RHEA:40944"/>
    </physiologicalReaction>
</comment>
<dbReference type="GeneTree" id="ENSGT00940000156285"/>